<keyword evidence="2" id="KW-1133">Transmembrane helix</keyword>
<protein>
    <submittedName>
        <fullName evidence="4">CHAT domain-containing protein</fullName>
    </submittedName>
</protein>
<evidence type="ECO:0000259" key="3">
    <source>
        <dbReference type="Pfam" id="PF12770"/>
    </source>
</evidence>
<dbReference type="Proteomes" id="UP000521943">
    <property type="component" value="Unassembled WGS sequence"/>
</dbReference>
<keyword evidence="2" id="KW-0472">Membrane</keyword>
<gene>
    <name evidence="4" type="ORF">DFP72DRAFT_1043540</name>
</gene>
<evidence type="ECO:0000256" key="1">
    <source>
        <dbReference type="SAM" id="MobiDB-lite"/>
    </source>
</evidence>
<feature type="transmembrane region" description="Helical" evidence="2">
    <location>
        <begin position="488"/>
        <end position="512"/>
    </location>
</feature>
<dbReference type="EMBL" id="JACGCI010000018">
    <property type="protein sequence ID" value="KAF6758446.1"/>
    <property type="molecule type" value="Genomic_DNA"/>
</dbReference>
<name>A0A8H6I6W4_9AGAR</name>
<feature type="transmembrane region" description="Helical" evidence="2">
    <location>
        <begin position="31"/>
        <end position="53"/>
    </location>
</feature>
<feature type="transmembrane region" description="Helical" evidence="2">
    <location>
        <begin position="133"/>
        <end position="156"/>
    </location>
</feature>
<evidence type="ECO:0000256" key="2">
    <source>
        <dbReference type="SAM" id="Phobius"/>
    </source>
</evidence>
<dbReference type="Pfam" id="PF12770">
    <property type="entry name" value="CHAT"/>
    <property type="match status" value="1"/>
</dbReference>
<evidence type="ECO:0000313" key="5">
    <source>
        <dbReference type="Proteomes" id="UP000521943"/>
    </source>
</evidence>
<reference evidence="4 5" key="1">
    <citation type="submission" date="2020-07" db="EMBL/GenBank/DDBJ databases">
        <title>Comparative genomics of pyrophilous fungi reveals a link between fire events and developmental genes.</title>
        <authorList>
            <consortium name="DOE Joint Genome Institute"/>
            <person name="Steindorff A.S."/>
            <person name="Carver A."/>
            <person name="Calhoun S."/>
            <person name="Stillman K."/>
            <person name="Liu H."/>
            <person name="Lipzen A."/>
            <person name="Pangilinan J."/>
            <person name="Labutti K."/>
            <person name="Bruns T.D."/>
            <person name="Grigoriev I.V."/>
        </authorList>
    </citation>
    <scope>NUCLEOTIDE SEQUENCE [LARGE SCALE GENOMIC DNA]</scope>
    <source>
        <strain evidence="4 5">CBS 144469</strain>
    </source>
</reference>
<comment type="caution">
    <text evidence="4">The sequence shown here is derived from an EMBL/GenBank/DDBJ whole genome shotgun (WGS) entry which is preliminary data.</text>
</comment>
<feature type="transmembrane region" description="Helical" evidence="2">
    <location>
        <begin position="88"/>
        <end position="112"/>
    </location>
</feature>
<feature type="region of interest" description="Disordered" evidence="1">
    <location>
        <begin position="795"/>
        <end position="814"/>
    </location>
</feature>
<organism evidence="4 5">
    <name type="scientific">Ephemerocybe angulata</name>
    <dbReference type="NCBI Taxonomy" id="980116"/>
    <lineage>
        <taxon>Eukaryota</taxon>
        <taxon>Fungi</taxon>
        <taxon>Dikarya</taxon>
        <taxon>Basidiomycota</taxon>
        <taxon>Agaricomycotina</taxon>
        <taxon>Agaricomycetes</taxon>
        <taxon>Agaricomycetidae</taxon>
        <taxon>Agaricales</taxon>
        <taxon>Agaricineae</taxon>
        <taxon>Psathyrellaceae</taxon>
        <taxon>Ephemerocybe</taxon>
    </lineage>
</organism>
<feature type="transmembrane region" description="Helical" evidence="2">
    <location>
        <begin position="209"/>
        <end position="231"/>
    </location>
</feature>
<feature type="transmembrane region" description="Helical" evidence="2">
    <location>
        <begin position="65"/>
        <end position="82"/>
    </location>
</feature>
<dbReference type="OrthoDB" id="9991317at2759"/>
<keyword evidence="5" id="KW-1185">Reference proteome</keyword>
<feature type="domain" description="CHAT" evidence="3">
    <location>
        <begin position="1546"/>
        <end position="1830"/>
    </location>
</feature>
<dbReference type="Gene3D" id="1.25.40.10">
    <property type="entry name" value="Tetratricopeptide repeat domain"/>
    <property type="match status" value="2"/>
</dbReference>
<keyword evidence="2" id="KW-0812">Transmembrane</keyword>
<evidence type="ECO:0000313" key="4">
    <source>
        <dbReference type="EMBL" id="KAF6758446.1"/>
    </source>
</evidence>
<dbReference type="InterPro" id="IPR011990">
    <property type="entry name" value="TPR-like_helical_dom_sf"/>
</dbReference>
<accession>A0A8H6I6W4</accession>
<dbReference type="InterPro" id="IPR024983">
    <property type="entry name" value="CHAT_dom"/>
</dbReference>
<proteinExistence type="predicted"/>
<sequence>MRTSADPPKRPLAIRYVPDFLLSDAMRLWCLRWTIGTSIFAVYYSAYICSVLGKFSSWYGLSMDWALFFLVLSIVNLVHHIASAFKEVLVLPMALIDAALTLGELGCFLYINSRFMIMKDQRNVEFDWFPKRAIFGLVSLLVLTICLVFLLALKVIDLASKNAGRPSVANARRGFIEPPTAWWKYPRDVLVGRGAWVEKLPGEAFWVRLLRGTVAVFMLLIIITFATYAIILKPVAEMGMTPNKEYRAEGLPSTFTLTTTPVWYITLVWPLQVDAPKHIINVSTVVAVWSLPEGTESNPVCSPVKETLSGQPWTQYYDIISFMCDRPQVPGRRDDDTSLPVFSKHSNYVTPDLELTVDFSELYGPKWQAGSHSNRLLDALRIFVGLTANVEEMLNVTQPALLFPGTHMLGSVGWFIRQRLEPDYLATIGYELHKTFLVTKIAQMTINPFTADFASPERGGPNISTLSIMKAPPPFEFTVVQDYRSDSVLTGLASVGGLSSFFSTFLAIWLGASLMGTLLGVKPYSPFGILHGMDKEQKNIATECRAQYPMLRGDIAALRIHRSRGLIAFLFDTLIDIKELKLNEDGRSLSTYEKLDDGAVEKGLQELRRTVPNSAMTESEGSLFGKLDPPKDNVSFMGQTSTTLSPGANQTKRASIDDLRLSKITLNCSAEGSSVLDEEDWCPYSGDVTLQIVAIARDSTSYDSRLRLRRYFQGHWTQVFTSLRDEPEIPKDPISLCLTVSTMDGAQICRVELEGGRLETVMAYRDSGEPFRQAMESADSAYMFTMYWTLTSDGAPSPERAAKESGLTTHESWGDEGQSKLVHFQKHGDNGDLDEAISALLRSVDASALATRFQINGELADIERAIDYAKHAIIHAGLMGLGEVTDSLDPDELLRYICTKQATASGTLGTYLQLRSLYTGNTQDLDRAISLQREAIRIVPPGTIYKSSLLNALSESFQSRFKRGGNMSDIDEAIAKLREGIDEEQGFGDPMAMDQEIFVALHINLGIACKSRFRSSQVGTDIREAVSALQIAVLLAPQLDSGGTREHAAALGNLAAALQMRCDFEVLDVSELWESVSMASKAVDMTGDSDTLSPYGSILASSLSSLFQRTGDVAHIDAAIQIYTKEADALPDGHPDLSECLTDLARAHRIRFEKTKEAADIEMAIIAQDRALCLPFHGSDSALAVIYANHALCLKHHFHLTSNPEYLERAMATQLQAIDLTEQVYPDSPHLPDFLNNLGSLAGQLSDLADSPVLKSAHERDAVTYYRKSALHPMGRPAIRLAASRNWASWTMKRVIDPESTVEAFDNALDLLPILVGLNHTVRNRHSILIEIADVPLEAASAAFGMGKYDKALEWLEKGRCMVWNQLNSLRSPIDRLRERDSALAERLISVSQSLDFAGSQQGPRRAAEAQAIEQAAHAELDANWREPVSAFSTTFLAPGASLSHVKHPTLPRMAQESSKATHMDLASEWKEILGTVRSLPGFETFLAPQAVADIMAGLPHDGPVIIINVHQVRCDALALLAGLDEPLAVPLPAFTHAKACRLRDRLKEMLVASHARPGSVPLPRVWWCATGPLAFLPIHAAGIYGGAESVKGSDFVVSSYIPTVTSLMTRLARPTSNSSSKEGLLLVSHPNVEGLQPIPGATREILTIESQISAFQGVRSATLEGGLATVRAVAEALTDYSCVHLACHAAQDTSDPLSSGLFLHDGSLHISTLIESDLRSAELAFLSACQTSAGDEQLSEEAVHLAAGMLAAGYRGVVATMWAIQDQHAPDVSRDYYSELFRISEEGGDGKIDVSRAAYALHAAIGKLQEKLGDSEDALVCWVPYVHFGL</sequence>